<organism evidence="1">
    <name type="scientific">viral metagenome</name>
    <dbReference type="NCBI Taxonomy" id="1070528"/>
    <lineage>
        <taxon>unclassified sequences</taxon>
        <taxon>metagenomes</taxon>
        <taxon>organismal metagenomes</taxon>
    </lineage>
</organism>
<accession>A0A6C0I679</accession>
<dbReference type="AlphaFoldDB" id="A0A6C0I679"/>
<proteinExistence type="predicted"/>
<reference evidence="1" key="1">
    <citation type="journal article" date="2020" name="Nature">
        <title>Giant virus diversity and host interactions through global metagenomics.</title>
        <authorList>
            <person name="Schulz F."/>
            <person name="Roux S."/>
            <person name="Paez-Espino D."/>
            <person name="Jungbluth S."/>
            <person name="Walsh D.A."/>
            <person name="Denef V.J."/>
            <person name="McMahon K.D."/>
            <person name="Konstantinidis K.T."/>
            <person name="Eloe-Fadrosh E.A."/>
            <person name="Kyrpides N.C."/>
            <person name="Woyke T."/>
        </authorList>
    </citation>
    <scope>NUCLEOTIDE SEQUENCE</scope>
    <source>
        <strain evidence="1">GVMAG-M-3300023184-191</strain>
    </source>
</reference>
<dbReference type="EMBL" id="MN740102">
    <property type="protein sequence ID" value="QHT87866.1"/>
    <property type="molecule type" value="Genomic_DNA"/>
</dbReference>
<sequence>MHTLIAWMMEKTKPSLQCKIKINIEYVKCAKYVKCAA</sequence>
<name>A0A6C0I679_9ZZZZ</name>
<evidence type="ECO:0000313" key="1">
    <source>
        <dbReference type="EMBL" id="QHT87866.1"/>
    </source>
</evidence>
<protein>
    <submittedName>
        <fullName evidence="1">Uncharacterized protein</fullName>
    </submittedName>
</protein>